<dbReference type="AlphaFoldDB" id="A0A0B1PD89"/>
<gene>
    <name evidence="10" type="ORF">EV44_g2162</name>
</gene>
<evidence type="ECO:0000256" key="3">
    <source>
        <dbReference type="ARBA" id="ARBA00022552"/>
    </source>
</evidence>
<reference evidence="10 11" key="1">
    <citation type="journal article" date="2014" name="BMC Genomics">
        <title>Adaptive genomic structural variation in the grape powdery mildew pathogen, Erysiphe necator.</title>
        <authorList>
            <person name="Jones L."/>
            <person name="Riaz S."/>
            <person name="Morales-Cruz A."/>
            <person name="Amrine K.C."/>
            <person name="McGuire B."/>
            <person name="Gubler W.D."/>
            <person name="Walker M.A."/>
            <person name="Cantu D."/>
        </authorList>
    </citation>
    <scope>NUCLEOTIDE SEQUENCE [LARGE SCALE GENOMIC DNA]</scope>
    <source>
        <strain evidence="11">c</strain>
    </source>
</reference>
<evidence type="ECO:0000256" key="5">
    <source>
        <dbReference type="ARBA" id="ARBA00022737"/>
    </source>
</evidence>
<dbReference type="InterPro" id="IPR015943">
    <property type="entry name" value="WD40/YVTN_repeat-like_dom_sf"/>
</dbReference>
<dbReference type="HOGENOM" id="CLU_005417_0_1_1"/>
<protein>
    <submittedName>
        <fullName evidence="10">Putative wd domain-containing protein</fullName>
    </submittedName>
</protein>
<keyword evidence="4 8" id="KW-0853">WD repeat</keyword>
<evidence type="ECO:0000313" key="11">
    <source>
        <dbReference type="Proteomes" id="UP000030854"/>
    </source>
</evidence>
<feature type="compositionally biased region" description="Polar residues" evidence="9">
    <location>
        <begin position="24"/>
        <end position="44"/>
    </location>
</feature>
<dbReference type="InterPro" id="IPR001680">
    <property type="entry name" value="WD40_rpt"/>
</dbReference>
<dbReference type="InterPro" id="IPR011047">
    <property type="entry name" value="Quinoprotein_ADH-like_sf"/>
</dbReference>
<proteinExistence type="predicted"/>
<dbReference type="Pfam" id="PF23869">
    <property type="entry name" value="Beta-prop_WDR75_1st"/>
    <property type="match status" value="1"/>
</dbReference>
<organism evidence="10 11">
    <name type="scientific">Uncinula necator</name>
    <name type="common">Grape powdery mildew</name>
    <dbReference type="NCBI Taxonomy" id="52586"/>
    <lineage>
        <taxon>Eukaryota</taxon>
        <taxon>Fungi</taxon>
        <taxon>Dikarya</taxon>
        <taxon>Ascomycota</taxon>
        <taxon>Pezizomycotina</taxon>
        <taxon>Leotiomycetes</taxon>
        <taxon>Erysiphales</taxon>
        <taxon>Erysiphaceae</taxon>
        <taxon>Erysiphe</taxon>
    </lineage>
</organism>
<dbReference type="PANTHER" id="PTHR44215">
    <property type="entry name" value="WD REPEAT-CONTAINING PROTEIN 75"/>
    <property type="match status" value="1"/>
</dbReference>
<dbReference type="Gene3D" id="2.130.10.10">
    <property type="entry name" value="YVTN repeat-like/Quinoprotein amine dehydrogenase"/>
    <property type="match status" value="2"/>
</dbReference>
<keyword evidence="3" id="KW-0698">rRNA processing</keyword>
<dbReference type="SMART" id="SM00320">
    <property type="entry name" value="WD40"/>
    <property type="match status" value="3"/>
</dbReference>
<dbReference type="GO" id="GO:0045943">
    <property type="term" value="P:positive regulation of transcription by RNA polymerase I"/>
    <property type="evidence" value="ECO:0007669"/>
    <property type="project" value="InterPro"/>
</dbReference>
<keyword evidence="6" id="KW-0804">Transcription</keyword>
<sequence>MSKKLKRKREVPDNVEEAKRRKPTQANEPKSNDSQVINHDSTGDITKVTIKSRKNKTKFPSIQPSPSSFEVASDHEKQESLDATAIVRSKPPESWYLSPSIGGRMIRSDPVFTADEKFLIVATRATIQVIAVENSLVIRSINLNIDQSIAASSQIVTICLSQARQNLIWVACSNGSVFCIDWTTGDKADSFWTVSSIGCIHMTVSSMESHGRRRDVIFTTEYRKDGGYRTTANELADPSGPITTASRTIYTSKELIQILRVSNDGSVIVGASGNRILIGRLRSTDFNTVDKIKYQFQFLENKDFITSLDLKISQRPDLQNSLKIKTHRIPIVDVVVGNNMGIIFVYNDIAAKLFSQSQNEIIPSKTGWILSKLHWHRHAVHTVKWSLDGNYVISGGEETVLVLWQLETGKRQFLPHMSSVIENIVVSPKGSAYAIQLSDNSTMVLSTADLLPKMYISGIQAPIIQSSNLMKSRILKIRGKPWLNPLIQHVPAIINPMITSQILLAVGSLGEVEAKEPHIMSNPLLQTFDLTVCKSISSQALTRTNVTNINAAPAAHSLFEPRVTHLKISFDGLWLASVDLWTPPDHDYNFLRYSGKDFSTEISLRREVHLKFWQWNTITRLWELVSRIDRPHLHSDGTGESGIIFDLVAKPGVHQFTTIGSDRTVKIWSTKSRERDGLLVRGSTNNILKNWVCISTIKLGRVSPVSFDGRISRKTPVTGCISFSEDGSVLAAAIGGKIELLYLIDIDSKVIRASYPALIEDEIFGMELLGQDLIILSNKLLSFDVVSEKIRHTYILRSTAECLSIDQKREMMHLAIDAKSRTFAVAIPKLSAGPEKLIGATSELIVFHQDKQQPVFRHLFPSIITALLPATGSEGYLMIDATAEIYTALPKGSQAITSLVQTTSALQIDVAPATTFTTTTTTTTTSLSNESSAISLLSGPEVNCDNDDNEEDNEEILIDQKLGDVEEIEEFPIVTPHQLEQIFHIGPAFALPPIEELFYQVATLFSNKKK</sequence>
<keyword evidence="7" id="KW-0539">Nucleus</keyword>
<dbReference type="PROSITE" id="PS50294">
    <property type="entry name" value="WD_REPEATS_REGION"/>
    <property type="match status" value="1"/>
</dbReference>
<comment type="subcellular location">
    <subcellularLocation>
        <location evidence="1">Nucleus</location>
        <location evidence="1">Nucleolus</location>
    </subcellularLocation>
</comment>
<evidence type="ECO:0000256" key="4">
    <source>
        <dbReference type="ARBA" id="ARBA00022574"/>
    </source>
</evidence>
<dbReference type="PANTHER" id="PTHR44215:SF1">
    <property type="entry name" value="WD REPEAT-CONTAINING PROTEIN 75"/>
    <property type="match status" value="1"/>
</dbReference>
<evidence type="ECO:0000256" key="8">
    <source>
        <dbReference type="PROSITE-ProRule" id="PRU00221"/>
    </source>
</evidence>
<dbReference type="GO" id="GO:0006364">
    <property type="term" value="P:rRNA processing"/>
    <property type="evidence" value="ECO:0007669"/>
    <property type="project" value="UniProtKB-KW"/>
</dbReference>
<evidence type="ECO:0000256" key="2">
    <source>
        <dbReference type="ARBA" id="ARBA00022517"/>
    </source>
</evidence>
<dbReference type="SUPFAM" id="SSF50998">
    <property type="entry name" value="Quinoprotein alcohol dehydrogenase-like"/>
    <property type="match status" value="1"/>
</dbReference>
<feature type="compositionally biased region" description="Basic and acidic residues" evidence="9">
    <location>
        <begin position="10"/>
        <end position="19"/>
    </location>
</feature>
<dbReference type="STRING" id="52586.A0A0B1PD89"/>
<evidence type="ECO:0000256" key="9">
    <source>
        <dbReference type="SAM" id="MobiDB-lite"/>
    </source>
</evidence>
<keyword evidence="2" id="KW-0690">Ribosome biogenesis</keyword>
<dbReference type="EMBL" id="JNVN01000448">
    <property type="protein sequence ID" value="KHJ35280.1"/>
    <property type="molecule type" value="Genomic_DNA"/>
</dbReference>
<dbReference type="GO" id="GO:0003723">
    <property type="term" value="F:RNA binding"/>
    <property type="evidence" value="ECO:0007669"/>
    <property type="project" value="InterPro"/>
</dbReference>
<dbReference type="InterPro" id="IPR053826">
    <property type="entry name" value="WDR75"/>
</dbReference>
<comment type="caution">
    <text evidence="10">The sequence shown here is derived from an EMBL/GenBank/DDBJ whole genome shotgun (WGS) entry which is preliminary data.</text>
</comment>
<evidence type="ECO:0000256" key="6">
    <source>
        <dbReference type="ARBA" id="ARBA00023163"/>
    </source>
</evidence>
<keyword evidence="11" id="KW-1185">Reference proteome</keyword>
<evidence type="ECO:0000256" key="7">
    <source>
        <dbReference type="ARBA" id="ARBA00023242"/>
    </source>
</evidence>
<dbReference type="PROSITE" id="PS50082">
    <property type="entry name" value="WD_REPEATS_2"/>
    <property type="match status" value="1"/>
</dbReference>
<feature type="region of interest" description="Disordered" evidence="9">
    <location>
        <begin position="1"/>
        <end position="76"/>
    </location>
</feature>
<dbReference type="GO" id="GO:0032040">
    <property type="term" value="C:small-subunit processome"/>
    <property type="evidence" value="ECO:0007669"/>
    <property type="project" value="InterPro"/>
</dbReference>
<dbReference type="OMA" id="TRIDGPH"/>
<accession>A0A0B1PD89</accession>
<feature type="compositionally biased region" description="Polar residues" evidence="9">
    <location>
        <begin position="58"/>
        <end position="70"/>
    </location>
</feature>
<feature type="repeat" description="WD" evidence="8">
    <location>
        <begin position="373"/>
        <end position="414"/>
    </location>
</feature>
<dbReference type="Proteomes" id="UP000030854">
    <property type="component" value="Unassembled WGS sequence"/>
</dbReference>
<dbReference type="CDD" id="cd23952">
    <property type="entry name" value="Utp17_CTD"/>
    <property type="match status" value="1"/>
</dbReference>
<keyword evidence="5" id="KW-0677">Repeat</keyword>
<dbReference type="GO" id="GO:2000234">
    <property type="term" value="P:positive regulation of rRNA processing"/>
    <property type="evidence" value="ECO:0007669"/>
    <property type="project" value="TreeGrafter"/>
</dbReference>
<evidence type="ECO:0000256" key="1">
    <source>
        <dbReference type="ARBA" id="ARBA00004604"/>
    </source>
</evidence>
<name>A0A0B1PD89_UNCNE</name>
<evidence type="ECO:0000313" key="10">
    <source>
        <dbReference type="EMBL" id="KHJ35280.1"/>
    </source>
</evidence>